<feature type="domain" description="V-ATPase proteolipid subunit C-like" evidence="9">
    <location>
        <begin position="120"/>
        <end position="176"/>
    </location>
</feature>
<evidence type="ECO:0000256" key="1">
    <source>
        <dbReference type="ARBA" id="ARBA00004141"/>
    </source>
</evidence>
<evidence type="ECO:0000256" key="2">
    <source>
        <dbReference type="ARBA" id="ARBA00007296"/>
    </source>
</evidence>
<keyword evidence="11" id="KW-1185">Reference proteome</keyword>
<dbReference type="PANTHER" id="PTHR10263">
    <property type="entry name" value="V-TYPE PROTON ATPASE PROTEOLIPID SUBUNIT"/>
    <property type="match status" value="1"/>
</dbReference>
<evidence type="ECO:0000313" key="11">
    <source>
        <dbReference type="Proteomes" id="UP000005436"/>
    </source>
</evidence>
<gene>
    <name evidence="10" type="ordered locus">BFO_0553</name>
</gene>
<dbReference type="GO" id="GO:0015078">
    <property type="term" value="F:proton transmembrane transporter activity"/>
    <property type="evidence" value="ECO:0007669"/>
    <property type="project" value="InterPro"/>
</dbReference>
<dbReference type="SUPFAM" id="SSF81333">
    <property type="entry name" value="F1F0 ATP synthase subunit C"/>
    <property type="match status" value="2"/>
</dbReference>
<dbReference type="InterPro" id="IPR035921">
    <property type="entry name" value="F/V-ATP_Csub_sf"/>
</dbReference>
<feature type="transmembrane region" description="Helical" evidence="8">
    <location>
        <begin position="154"/>
        <end position="179"/>
    </location>
</feature>
<keyword evidence="6" id="KW-0406">Ion transport</keyword>
<dbReference type="Proteomes" id="UP000005436">
    <property type="component" value="Chromosome"/>
</dbReference>
<evidence type="ECO:0000313" key="10">
    <source>
        <dbReference type="EMBL" id="AEW22096.1"/>
    </source>
</evidence>
<keyword evidence="3" id="KW-0813">Transport</keyword>
<dbReference type="GO" id="GO:0033177">
    <property type="term" value="C:proton-transporting two-sector ATPase complex, proton-transporting domain"/>
    <property type="evidence" value="ECO:0007669"/>
    <property type="project" value="InterPro"/>
</dbReference>
<feature type="transmembrane region" description="Helical" evidence="8">
    <location>
        <begin position="79"/>
        <end position="100"/>
    </location>
</feature>
<evidence type="ECO:0000259" key="9">
    <source>
        <dbReference type="Pfam" id="PF00137"/>
    </source>
</evidence>
<keyword evidence="4 8" id="KW-0812">Transmembrane</keyword>
<keyword evidence="7 8" id="KW-0472">Membrane</keyword>
<name>G8ULH3_TANFA</name>
<feature type="transmembrane region" description="Helical" evidence="8">
    <location>
        <begin position="112"/>
        <end position="133"/>
    </location>
</feature>
<dbReference type="AlphaFoldDB" id="G8ULH3"/>
<evidence type="ECO:0000256" key="3">
    <source>
        <dbReference type="ARBA" id="ARBA00022448"/>
    </source>
</evidence>
<comment type="subcellular location">
    <subcellularLocation>
        <location evidence="1">Membrane</location>
        <topology evidence="1">Multi-pass membrane protein</topology>
    </subcellularLocation>
</comment>
<dbReference type="HOGENOM" id="CLU_126047_0_0_10"/>
<dbReference type="Gene3D" id="1.20.120.610">
    <property type="entry name" value="lithium bound rotor ring of v- atpase"/>
    <property type="match status" value="1"/>
</dbReference>
<dbReference type="Pfam" id="PF00137">
    <property type="entry name" value="ATP-synt_C"/>
    <property type="match status" value="2"/>
</dbReference>
<evidence type="ECO:0000256" key="7">
    <source>
        <dbReference type="ARBA" id="ARBA00023136"/>
    </source>
</evidence>
<proteinExistence type="inferred from homology"/>
<dbReference type="CDD" id="cd18180">
    <property type="entry name" value="ATP-synt_Vo_Ao_c_NTPK_rpt2"/>
    <property type="match status" value="1"/>
</dbReference>
<comment type="similarity">
    <text evidence="2">Belongs to the V-ATPase proteolipid subunit family.</text>
</comment>
<evidence type="ECO:0000256" key="8">
    <source>
        <dbReference type="SAM" id="Phobius"/>
    </source>
</evidence>
<dbReference type="eggNOG" id="COG0636">
    <property type="taxonomic scope" value="Bacteria"/>
</dbReference>
<reference evidence="11" key="1">
    <citation type="submission" date="2011-12" db="EMBL/GenBank/DDBJ databases">
        <title>Complete sequence of Tannerella forsythia ATCC 43037.</title>
        <authorList>
            <person name="Dewhirst F."/>
            <person name="Tanner A."/>
            <person name="Izard J."/>
            <person name="Brinkac L."/>
            <person name="Durkin A.S."/>
            <person name="Hostetler J."/>
            <person name="Shetty J."/>
            <person name="Torralba M."/>
            <person name="Gill S."/>
            <person name="Nelson K."/>
        </authorList>
    </citation>
    <scope>NUCLEOTIDE SEQUENCE [LARGE SCALE GENOMIC DNA]</scope>
    <source>
        <strain evidence="11">ATCC 43037 / JCM 10827 / CCUG 33226 / KCTC 5666 / FDC 338</strain>
    </source>
</reference>
<dbReference type="EMBL" id="CP003191">
    <property type="protein sequence ID" value="AEW22096.1"/>
    <property type="molecule type" value="Genomic_DNA"/>
</dbReference>
<dbReference type="STRING" id="203275.BFO_0553"/>
<dbReference type="PATRIC" id="fig|203275.8.peg.497"/>
<feature type="domain" description="V-ATPase proteolipid subunit C-like" evidence="9">
    <location>
        <begin position="42"/>
        <end position="99"/>
    </location>
</feature>
<evidence type="ECO:0000256" key="6">
    <source>
        <dbReference type="ARBA" id="ARBA00023065"/>
    </source>
</evidence>
<dbReference type="KEGG" id="tfo:BFO_0553"/>
<evidence type="ECO:0000256" key="4">
    <source>
        <dbReference type="ARBA" id="ARBA00022692"/>
    </source>
</evidence>
<keyword evidence="5 8" id="KW-1133">Transmembrane helix</keyword>
<dbReference type="InterPro" id="IPR002379">
    <property type="entry name" value="ATPase_proteolipid_c-like_dom"/>
</dbReference>
<organism evidence="10 11">
    <name type="scientific">Tannerella forsythia (strain ATCC 43037 / JCM 10827 / CCUG 21028 A / KCTC 5666 / FDC 338)</name>
    <name type="common">Bacteroides forsythus</name>
    <dbReference type="NCBI Taxonomy" id="203275"/>
    <lineage>
        <taxon>Bacteria</taxon>
        <taxon>Pseudomonadati</taxon>
        <taxon>Bacteroidota</taxon>
        <taxon>Bacteroidia</taxon>
        <taxon>Bacteroidales</taxon>
        <taxon>Tannerellaceae</taxon>
        <taxon>Tannerella</taxon>
    </lineage>
</organism>
<evidence type="ECO:0000256" key="5">
    <source>
        <dbReference type="ARBA" id="ARBA00022989"/>
    </source>
</evidence>
<accession>G8ULH3</accession>
<protein>
    <submittedName>
        <fullName evidence="10">Putative V-type sodium ATPase, K subunit</fullName>
    </submittedName>
</protein>
<sequence length="184" mass="19195">MKEGDWSISHSKNEERINKNEFFKITNSLNVMEANLLLAYVGIAVMLILSGIGSAYGVTIAGNAAVGALKKNDGAFGNFIVLTALPGTQGLYGFAGYFMFQTIFGVLTPQITAFQAAAIFGASLSLGFVALFSALRQGGVCANGIAAIGQGHNVFTNTLILAVFPELYAIVALAGVYLMGSAIV</sequence>
<feature type="transmembrane region" description="Helical" evidence="8">
    <location>
        <begin position="37"/>
        <end position="58"/>
    </location>
</feature>
<dbReference type="CDD" id="cd18179">
    <property type="entry name" value="ATP-synt_Vo_Ao_c_NTPK_rpt1"/>
    <property type="match status" value="1"/>
</dbReference>